<dbReference type="OrthoDB" id="419333at2759"/>
<organism evidence="1 2">
    <name type="scientific">Asbolus verrucosus</name>
    <name type="common">Desert ironclad beetle</name>
    <dbReference type="NCBI Taxonomy" id="1661398"/>
    <lineage>
        <taxon>Eukaryota</taxon>
        <taxon>Metazoa</taxon>
        <taxon>Ecdysozoa</taxon>
        <taxon>Arthropoda</taxon>
        <taxon>Hexapoda</taxon>
        <taxon>Insecta</taxon>
        <taxon>Pterygota</taxon>
        <taxon>Neoptera</taxon>
        <taxon>Endopterygota</taxon>
        <taxon>Coleoptera</taxon>
        <taxon>Polyphaga</taxon>
        <taxon>Cucujiformia</taxon>
        <taxon>Tenebrionidae</taxon>
        <taxon>Pimeliinae</taxon>
        <taxon>Asbolus</taxon>
    </lineage>
</organism>
<evidence type="ECO:0000313" key="1">
    <source>
        <dbReference type="EMBL" id="RZC36294.1"/>
    </source>
</evidence>
<keyword evidence="2" id="KW-1185">Reference proteome</keyword>
<protein>
    <submittedName>
        <fullName evidence="1">UPF0565 protein C2orf69-like</fullName>
    </submittedName>
</protein>
<evidence type="ECO:0000313" key="2">
    <source>
        <dbReference type="Proteomes" id="UP000292052"/>
    </source>
</evidence>
<dbReference type="PANTHER" id="PTHR31296">
    <property type="entry name" value="UPF0565 PROTEIN C2ORF69"/>
    <property type="match status" value="1"/>
</dbReference>
<dbReference type="PANTHER" id="PTHR31296:SF1">
    <property type="entry name" value="MITOCHONDRIAL PROTEIN C2ORF69"/>
    <property type="match status" value="1"/>
</dbReference>
<proteinExistence type="predicted"/>
<dbReference type="EMBL" id="QDEB01063370">
    <property type="protein sequence ID" value="RZC36294.1"/>
    <property type="molecule type" value="Genomic_DNA"/>
</dbReference>
<dbReference type="Pfam" id="PF10561">
    <property type="entry name" value="C2orf69"/>
    <property type="match status" value="2"/>
</dbReference>
<dbReference type="GO" id="GO:0005739">
    <property type="term" value="C:mitochondrion"/>
    <property type="evidence" value="ECO:0007669"/>
    <property type="project" value="TreeGrafter"/>
</dbReference>
<name>A0A482VU07_ASBVE</name>
<accession>A0A482VU07</accession>
<sequence>METHRDNKNYLKWSLDNTAQILQSAFSDSYIVVVRPSRMEYKTFSCFDNFVPSGNCGVPEHIPMHHSFEHLEMLLENVSNQLKDTEVTGDAKDLNRVNLRLIGFSKGCVVLNQFLYELHTLKSLALDEESRIISRIKDMYWLDGGHSGGKNTWITSKSILETLSTYGMIFFVCFIHKIIAYFSGINIHIHVSPYQIKDDRRPWIRKEEKAFYSTLTNLKAPIQRYIHSPDTLPSIYQHFNILDEFYKRHSADQSTT</sequence>
<dbReference type="AlphaFoldDB" id="A0A482VU07"/>
<dbReference type="InterPro" id="IPR018881">
    <property type="entry name" value="C2orf69_mit"/>
</dbReference>
<reference evidence="1 2" key="1">
    <citation type="submission" date="2017-03" db="EMBL/GenBank/DDBJ databases">
        <title>Genome of the blue death feigning beetle - Asbolus verrucosus.</title>
        <authorList>
            <person name="Rider S.D."/>
        </authorList>
    </citation>
    <scope>NUCLEOTIDE SEQUENCE [LARGE SCALE GENOMIC DNA]</scope>
    <source>
        <strain evidence="1">Butters</strain>
        <tissue evidence="1">Head and leg muscle</tissue>
    </source>
</reference>
<gene>
    <name evidence="1" type="ORF">BDFB_001785</name>
</gene>
<comment type="caution">
    <text evidence="1">The sequence shown here is derived from an EMBL/GenBank/DDBJ whole genome shotgun (WGS) entry which is preliminary data.</text>
</comment>
<dbReference type="Proteomes" id="UP000292052">
    <property type="component" value="Unassembled WGS sequence"/>
</dbReference>